<dbReference type="PANTHER" id="PTHR45753:SF3">
    <property type="entry name" value="ORNITHINE TRANSCARBAMYLASE, MITOCHONDRIAL"/>
    <property type="match status" value="1"/>
</dbReference>
<dbReference type="InterPro" id="IPR006131">
    <property type="entry name" value="Asp_carbamoyltransf_Asp/Orn-bd"/>
</dbReference>
<comment type="caution">
    <text evidence="7">The sequence shown here is derived from an EMBL/GenBank/DDBJ whole genome shotgun (WGS) entry which is preliminary data.</text>
</comment>
<accession>A0ABQ8UXT3</accession>
<dbReference type="Pfam" id="PF00185">
    <property type="entry name" value="OTCace"/>
    <property type="match status" value="1"/>
</dbReference>
<sequence length="313" mass="34668">MPRHLTKISDLSKEEILRIIEGARNIKAHPLAYAERLKNKTLLMLFEKPSLRTRVSFEVGMTQMGGHAIFYSVADSPLGKKESIEDTAKVLSRFVDVVMARVNTRKTVQELAANSAIPIINALDDFAHPCQMLCDLQTIVEKRGTLEGLKMAYCGDLHNNVTYDLMRSAAVMGFDMSVAGPSGPGFEVEPEVLEECQRLCAVSGGHVRVCATSQEACRGVDVIYADSWMSYGISKDQLQERINRFMPFQINEALLQVAKPDVIFMNCLPAARGMEQTAGVIDGPHSIVFDQAENRLHAQKSLLLFLLGQPLLD</sequence>
<organism evidence="7 8">
    <name type="scientific">Paratrimastix pyriformis</name>
    <dbReference type="NCBI Taxonomy" id="342808"/>
    <lineage>
        <taxon>Eukaryota</taxon>
        <taxon>Metamonada</taxon>
        <taxon>Preaxostyla</taxon>
        <taxon>Paratrimastigidae</taxon>
        <taxon>Paratrimastix</taxon>
    </lineage>
</organism>
<evidence type="ECO:0000259" key="5">
    <source>
        <dbReference type="Pfam" id="PF00185"/>
    </source>
</evidence>
<gene>
    <name evidence="7" type="ORF">PAPYR_1385</name>
</gene>
<comment type="similarity">
    <text evidence="1">Belongs to the aspartate/ornithine carbamoyltransferase superfamily. OTCase family.</text>
</comment>
<evidence type="ECO:0000256" key="1">
    <source>
        <dbReference type="ARBA" id="ARBA00007805"/>
    </source>
</evidence>
<dbReference type="Proteomes" id="UP001141327">
    <property type="component" value="Unassembled WGS sequence"/>
</dbReference>
<dbReference type="NCBIfam" id="TIGR00658">
    <property type="entry name" value="orni_carb_tr"/>
    <property type="match status" value="1"/>
</dbReference>
<feature type="domain" description="Aspartate/ornithine carbamoyltransferase Asp/Orn-binding" evidence="5">
    <location>
        <begin position="147"/>
        <end position="305"/>
    </location>
</feature>
<dbReference type="PRINTS" id="PR00100">
    <property type="entry name" value="AOTCASE"/>
</dbReference>
<dbReference type="Pfam" id="PF02729">
    <property type="entry name" value="OTCace_N"/>
    <property type="match status" value="1"/>
</dbReference>
<dbReference type="EC" id="2.1.3.3" evidence="2"/>
<dbReference type="NCBIfam" id="NF001986">
    <property type="entry name" value="PRK00779.1"/>
    <property type="match status" value="1"/>
</dbReference>
<feature type="domain" description="Aspartate/ornithine carbamoyltransferase carbamoyl-P binding" evidence="6">
    <location>
        <begin position="3"/>
        <end position="141"/>
    </location>
</feature>
<dbReference type="InterPro" id="IPR006132">
    <property type="entry name" value="Asp/Orn_carbamoyltranf_P-bd"/>
</dbReference>
<evidence type="ECO:0000256" key="2">
    <source>
        <dbReference type="ARBA" id="ARBA00013007"/>
    </source>
</evidence>
<proteinExistence type="inferred from homology"/>
<dbReference type="Gene3D" id="3.40.50.1370">
    <property type="entry name" value="Aspartate/ornithine carbamoyltransferase"/>
    <property type="match status" value="2"/>
</dbReference>
<dbReference type="InterPro" id="IPR002292">
    <property type="entry name" value="Orn/put_carbamltrans"/>
</dbReference>
<dbReference type="PRINTS" id="PR00102">
    <property type="entry name" value="OTCASE"/>
</dbReference>
<evidence type="ECO:0000313" key="7">
    <source>
        <dbReference type="EMBL" id="KAJ4462199.1"/>
    </source>
</evidence>
<evidence type="ECO:0000256" key="4">
    <source>
        <dbReference type="RuleBase" id="RU003634"/>
    </source>
</evidence>
<keyword evidence="8" id="KW-1185">Reference proteome</keyword>
<reference evidence="7" key="1">
    <citation type="journal article" date="2022" name="bioRxiv">
        <title>Genomics of Preaxostyla Flagellates Illuminates Evolutionary Transitions and the Path Towards Mitochondrial Loss.</title>
        <authorList>
            <person name="Novak L.V.F."/>
            <person name="Treitli S.C."/>
            <person name="Pyrih J."/>
            <person name="Halakuc P."/>
            <person name="Pipaliya S.V."/>
            <person name="Vacek V."/>
            <person name="Brzon O."/>
            <person name="Soukal P."/>
            <person name="Eme L."/>
            <person name="Dacks J.B."/>
            <person name="Karnkowska A."/>
            <person name="Elias M."/>
            <person name="Hampl V."/>
        </authorList>
    </citation>
    <scope>NUCLEOTIDE SEQUENCE</scope>
    <source>
        <strain evidence="7">RCP-MX</strain>
    </source>
</reference>
<dbReference type="EMBL" id="JAPMOS010000004">
    <property type="protein sequence ID" value="KAJ4462199.1"/>
    <property type="molecule type" value="Genomic_DNA"/>
</dbReference>
<dbReference type="GO" id="GO:0004585">
    <property type="term" value="F:ornithine carbamoyltransferase activity"/>
    <property type="evidence" value="ECO:0007669"/>
    <property type="project" value="UniProtKB-EC"/>
</dbReference>
<evidence type="ECO:0000313" key="8">
    <source>
        <dbReference type="Proteomes" id="UP001141327"/>
    </source>
</evidence>
<keyword evidence="3 4" id="KW-0808">Transferase</keyword>
<evidence type="ECO:0000259" key="6">
    <source>
        <dbReference type="Pfam" id="PF02729"/>
    </source>
</evidence>
<dbReference type="InterPro" id="IPR006130">
    <property type="entry name" value="Asp/Orn_carbamoylTrfase"/>
</dbReference>
<evidence type="ECO:0000256" key="3">
    <source>
        <dbReference type="ARBA" id="ARBA00022679"/>
    </source>
</evidence>
<dbReference type="SUPFAM" id="SSF53671">
    <property type="entry name" value="Aspartate/ornithine carbamoyltransferase"/>
    <property type="match status" value="1"/>
</dbReference>
<name>A0ABQ8UXT3_9EUKA</name>
<dbReference type="InterPro" id="IPR036901">
    <property type="entry name" value="Asp/Orn_carbamoylTrfase_sf"/>
</dbReference>
<protein>
    <recommendedName>
        <fullName evidence="2">ornithine carbamoyltransferase</fullName>
        <ecNumber evidence="2">2.1.3.3</ecNumber>
    </recommendedName>
</protein>
<dbReference type="PANTHER" id="PTHR45753">
    <property type="entry name" value="ORNITHINE CARBAMOYLTRANSFERASE, MITOCHONDRIAL"/>
    <property type="match status" value="1"/>
</dbReference>